<dbReference type="PANTHER" id="PTHR12415">
    <property type="entry name" value="TYROSYL-DNA PHOSPHODIESTERASE 1"/>
    <property type="match status" value="1"/>
</dbReference>
<comment type="subcellular location">
    <subcellularLocation>
        <location evidence="1">Nucleus</location>
    </subcellularLocation>
</comment>
<name>A0A9P4IGI2_9PEZI</name>
<evidence type="ECO:0000256" key="10">
    <source>
        <dbReference type="PIRSR" id="PIRSR610347-2"/>
    </source>
</evidence>
<evidence type="ECO:0000313" key="14">
    <source>
        <dbReference type="Proteomes" id="UP000799772"/>
    </source>
</evidence>
<keyword evidence="14" id="KW-1185">Reference proteome</keyword>
<dbReference type="CDD" id="cd09123">
    <property type="entry name" value="PLDc_Tdp1_2"/>
    <property type="match status" value="1"/>
</dbReference>
<feature type="site" description="Interaction with DNA" evidence="11">
    <location>
        <position position="497"/>
    </location>
</feature>
<dbReference type="GO" id="GO:0003697">
    <property type="term" value="F:single-stranded DNA binding"/>
    <property type="evidence" value="ECO:0007669"/>
    <property type="project" value="TreeGrafter"/>
</dbReference>
<keyword evidence="5" id="KW-0378">Hydrolase</keyword>
<evidence type="ECO:0000256" key="12">
    <source>
        <dbReference type="SAM" id="MobiDB-lite"/>
    </source>
</evidence>
<feature type="region of interest" description="Disordered" evidence="12">
    <location>
        <begin position="1"/>
        <end position="70"/>
    </location>
</feature>
<dbReference type="SUPFAM" id="SSF56024">
    <property type="entry name" value="Phospholipase D/nuclease"/>
    <property type="match status" value="2"/>
</dbReference>
<dbReference type="Gene3D" id="3.30.870.10">
    <property type="entry name" value="Endonuclease Chain A"/>
    <property type="match status" value="2"/>
</dbReference>
<comment type="similarity">
    <text evidence="2">Belongs to the tyrosyl-DNA phosphodiesterase family.</text>
</comment>
<feature type="binding site" evidence="10">
    <location>
        <position position="183"/>
    </location>
    <ligand>
        <name>substrate</name>
    </ligand>
</feature>
<evidence type="ECO:0000256" key="8">
    <source>
        <dbReference type="ARBA" id="ARBA00023242"/>
    </source>
</evidence>
<evidence type="ECO:0000256" key="11">
    <source>
        <dbReference type="PIRSR" id="PIRSR610347-3"/>
    </source>
</evidence>
<evidence type="ECO:0000313" key="13">
    <source>
        <dbReference type="EMBL" id="KAF2098873.1"/>
    </source>
</evidence>
<dbReference type="AlphaFoldDB" id="A0A9P4IGI2"/>
<dbReference type="GO" id="GO:0004527">
    <property type="term" value="F:exonuclease activity"/>
    <property type="evidence" value="ECO:0007669"/>
    <property type="project" value="UniProtKB-KW"/>
</dbReference>
<evidence type="ECO:0000256" key="5">
    <source>
        <dbReference type="ARBA" id="ARBA00022801"/>
    </source>
</evidence>
<evidence type="ECO:0000256" key="6">
    <source>
        <dbReference type="ARBA" id="ARBA00022839"/>
    </source>
</evidence>
<accession>A0A9P4IGI2</accession>
<dbReference type="PANTHER" id="PTHR12415:SF0">
    <property type="entry name" value="TYROSYL-DNA PHOSPHODIESTERASE 1"/>
    <property type="match status" value="1"/>
</dbReference>
<dbReference type="EMBL" id="ML978126">
    <property type="protein sequence ID" value="KAF2098873.1"/>
    <property type="molecule type" value="Genomic_DNA"/>
</dbReference>
<reference evidence="13" key="1">
    <citation type="journal article" date="2020" name="Stud. Mycol.">
        <title>101 Dothideomycetes genomes: a test case for predicting lifestyles and emergence of pathogens.</title>
        <authorList>
            <person name="Haridas S."/>
            <person name="Albert R."/>
            <person name="Binder M."/>
            <person name="Bloem J."/>
            <person name="Labutti K."/>
            <person name="Salamov A."/>
            <person name="Andreopoulos B."/>
            <person name="Baker S."/>
            <person name="Barry K."/>
            <person name="Bills G."/>
            <person name="Bluhm B."/>
            <person name="Cannon C."/>
            <person name="Castanera R."/>
            <person name="Culley D."/>
            <person name="Daum C."/>
            <person name="Ezra D."/>
            <person name="Gonzalez J."/>
            <person name="Henrissat B."/>
            <person name="Kuo A."/>
            <person name="Liang C."/>
            <person name="Lipzen A."/>
            <person name="Lutzoni F."/>
            <person name="Magnuson J."/>
            <person name="Mondo S."/>
            <person name="Nolan M."/>
            <person name="Ohm R."/>
            <person name="Pangilinan J."/>
            <person name="Park H.-J."/>
            <person name="Ramirez L."/>
            <person name="Alfaro M."/>
            <person name="Sun H."/>
            <person name="Tritt A."/>
            <person name="Yoshinaga Y."/>
            <person name="Zwiers L.-H."/>
            <person name="Turgeon B."/>
            <person name="Goodwin S."/>
            <person name="Spatafora J."/>
            <person name="Crous P."/>
            <person name="Grigoriev I."/>
        </authorList>
    </citation>
    <scope>NUCLEOTIDE SEQUENCE</scope>
    <source>
        <strain evidence="13">CBS 133067</strain>
    </source>
</reference>
<evidence type="ECO:0000256" key="4">
    <source>
        <dbReference type="ARBA" id="ARBA00022763"/>
    </source>
</evidence>
<dbReference type="GO" id="GO:0003690">
    <property type="term" value="F:double-stranded DNA binding"/>
    <property type="evidence" value="ECO:0007669"/>
    <property type="project" value="TreeGrafter"/>
</dbReference>
<evidence type="ECO:0000256" key="3">
    <source>
        <dbReference type="ARBA" id="ARBA00022722"/>
    </source>
</evidence>
<feature type="binding site" evidence="10">
    <location>
        <position position="473"/>
    </location>
    <ligand>
        <name>substrate</name>
    </ligand>
</feature>
<gene>
    <name evidence="13" type="ORF">NA57DRAFT_66140</name>
</gene>
<sequence length="613" mass="68602">MAETRPSKRRRVEPTNCDSSTESEVQNDSDTESEVDLEVNEATSHSRRSSPLRSLNRDISPPGEYQGESVHLPTEYIPSPISLTRIRDLPEECNIDTVTIDDILGDPLIKEAWIFNFLFDIPFIISCLDSDVRDTVLVKIVHGFWKNEDKGTIGVLEAGAAKHPNVELLRAYMAEQEGTHHTKCIILIRHDDMAQVVIHTANMIRRDWANLTQAVWRSPLLPLTDDQCAQPENAPVGSGHRFKRDLLSYLRTYGSRTKHLTEQLKEYGFSKVRAALVGSCPGRQTISATNAANQTVFGWRGLREILKHIPSAPVKEDEGPPQIVIQMSSVGMLGKEENWFTPFLNALGTTGPIAASTNAVTQDHDSQGPTSPSKRTYRFFTSNGNNETRPTQPRFHIIFPTAEEIRQSLDGYVSGGSIHWKLQNTQQQNQLKYLRPLLRHWDPTTPSPKTATTRNGNVVPREALRRRAAPHIKTYIRFSSAKMDRIDWAMVTSANLSKHAWGEMEKDGENGRYARICSYELGVVVWPALFEEEEAGNAPKPAVMVPTFGTNMPDGGHVDQSEAEAGSSKVIVGFRMPYDLPLVPYSPSEIPWCAVASHDEPDWKGATWAGYTR</sequence>
<keyword evidence="7" id="KW-0234">DNA repair</keyword>
<evidence type="ECO:0000256" key="9">
    <source>
        <dbReference type="PIRSR" id="PIRSR610347-1"/>
    </source>
</evidence>
<dbReference type="InterPro" id="IPR010347">
    <property type="entry name" value="Tdp1"/>
</dbReference>
<keyword evidence="6" id="KW-0269">Exonuclease</keyword>
<keyword evidence="3" id="KW-0540">Nuclease</keyword>
<feature type="compositionally biased region" description="Acidic residues" evidence="12">
    <location>
        <begin position="25"/>
        <end position="39"/>
    </location>
</feature>
<dbReference type="GO" id="GO:0006281">
    <property type="term" value="P:DNA repair"/>
    <property type="evidence" value="ECO:0007669"/>
    <property type="project" value="UniProtKB-KW"/>
</dbReference>
<dbReference type="GO" id="GO:0005634">
    <property type="term" value="C:nucleus"/>
    <property type="evidence" value="ECO:0007669"/>
    <property type="project" value="UniProtKB-SubCell"/>
</dbReference>
<protein>
    <submittedName>
        <fullName evidence="13">Phospholipase D/nuclease</fullName>
    </submittedName>
</protein>
<keyword evidence="8" id="KW-0539">Nucleus</keyword>
<keyword evidence="4" id="KW-0227">DNA damage</keyword>
<organism evidence="13 14">
    <name type="scientific">Rhizodiscina lignyota</name>
    <dbReference type="NCBI Taxonomy" id="1504668"/>
    <lineage>
        <taxon>Eukaryota</taxon>
        <taxon>Fungi</taxon>
        <taxon>Dikarya</taxon>
        <taxon>Ascomycota</taxon>
        <taxon>Pezizomycotina</taxon>
        <taxon>Dothideomycetes</taxon>
        <taxon>Pleosporomycetidae</taxon>
        <taxon>Aulographales</taxon>
        <taxon>Rhizodiscinaceae</taxon>
        <taxon>Rhizodiscina</taxon>
    </lineage>
</organism>
<dbReference type="FunFam" id="3.30.870.10:FF:000038">
    <property type="entry name" value="Probable tyrosyl-DNA phosphodiesterase"/>
    <property type="match status" value="1"/>
</dbReference>
<dbReference type="Proteomes" id="UP000799772">
    <property type="component" value="Unassembled WGS sequence"/>
</dbReference>
<feature type="active site" description="Nucleophile" evidence="9">
    <location>
        <position position="181"/>
    </location>
</feature>
<proteinExistence type="inferred from homology"/>
<evidence type="ECO:0000256" key="2">
    <source>
        <dbReference type="ARBA" id="ARBA00010205"/>
    </source>
</evidence>
<dbReference type="GO" id="GO:0017005">
    <property type="term" value="F:3'-tyrosyl-DNA phosphodiesterase activity"/>
    <property type="evidence" value="ECO:0007669"/>
    <property type="project" value="TreeGrafter"/>
</dbReference>
<evidence type="ECO:0000256" key="7">
    <source>
        <dbReference type="ARBA" id="ARBA00023204"/>
    </source>
</evidence>
<dbReference type="Pfam" id="PF06087">
    <property type="entry name" value="Tyr-DNA_phospho"/>
    <property type="match status" value="1"/>
</dbReference>
<comment type="caution">
    <text evidence="13">The sequence shown here is derived from an EMBL/GenBank/DDBJ whole genome shotgun (WGS) entry which is preliminary data.</text>
</comment>
<dbReference type="OrthoDB" id="47785at2759"/>
<evidence type="ECO:0000256" key="1">
    <source>
        <dbReference type="ARBA" id="ARBA00004123"/>
    </source>
</evidence>
<feature type="active site" description="Proton donor/acceptor" evidence="9">
    <location>
        <position position="471"/>
    </location>
</feature>